<evidence type="ECO:0000256" key="1">
    <source>
        <dbReference type="SAM" id="MobiDB-lite"/>
    </source>
</evidence>
<keyword evidence="3" id="KW-1185">Reference proteome</keyword>
<gene>
    <name evidence="2" type="ORF">J4709_28485</name>
</gene>
<feature type="compositionally biased region" description="Polar residues" evidence="1">
    <location>
        <begin position="25"/>
        <end position="36"/>
    </location>
</feature>
<dbReference type="PANTHER" id="PTHR36221:SF1">
    <property type="entry name" value="DUF742 DOMAIN-CONTAINING PROTEIN"/>
    <property type="match status" value="1"/>
</dbReference>
<organism evidence="2 3">
    <name type="scientific">Actinomadura violacea</name>
    <dbReference type="NCBI Taxonomy" id="2819934"/>
    <lineage>
        <taxon>Bacteria</taxon>
        <taxon>Bacillati</taxon>
        <taxon>Actinomycetota</taxon>
        <taxon>Actinomycetes</taxon>
        <taxon>Streptosporangiales</taxon>
        <taxon>Thermomonosporaceae</taxon>
        <taxon>Actinomadura</taxon>
    </lineage>
</organism>
<evidence type="ECO:0000313" key="3">
    <source>
        <dbReference type="Proteomes" id="UP000680206"/>
    </source>
</evidence>
<feature type="region of interest" description="Disordered" evidence="1">
    <location>
        <begin position="24"/>
        <end position="92"/>
    </location>
</feature>
<feature type="compositionally biased region" description="Low complexity" evidence="1">
    <location>
        <begin position="47"/>
        <end position="67"/>
    </location>
</feature>
<dbReference type="InterPro" id="IPR007995">
    <property type="entry name" value="DUF742"/>
</dbReference>
<dbReference type="RefSeq" id="WP_208244885.1">
    <property type="nucleotide sequence ID" value="NZ_JAGEPF010000018.1"/>
</dbReference>
<dbReference type="Proteomes" id="UP000680206">
    <property type="component" value="Unassembled WGS sequence"/>
</dbReference>
<dbReference type="Pfam" id="PF05331">
    <property type="entry name" value="DUF742"/>
    <property type="match status" value="1"/>
</dbReference>
<dbReference type="EMBL" id="JAGEPF010000018">
    <property type="protein sequence ID" value="MBO2461527.1"/>
    <property type="molecule type" value="Genomic_DNA"/>
</dbReference>
<evidence type="ECO:0000313" key="2">
    <source>
        <dbReference type="EMBL" id="MBO2461527.1"/>
    </source>
</evidence>
<sequence>MSGLDDSPPPAEPVHLVPVYVVTGGRTTPTRNTLQPETLLRTVTDRPSAGPSAPAGANTADPGALDPDALDSGERAPGPSSPRPPLAGSALTGSALTGSAFSPLSASPPGRGLPVTASREQIALLVLCQRQLSVAEVAARLQRPVSVVTVLAADLIDSGLLRFRSPVTVDRRILEEILDGLRAL</sequence>
<proteinExistence type="predicted"/>
<protein>
    <submittedName>
        <fullName evidence="2">DUF742 domain-containing protein</fullName>
    </submittedName>
</protein>
<accession>A0ABS3RXN6</accession>
<name>A0ABS3RXN6_9ACTN</name>
<comment type="caution">
    <text evidence="2">The sequence shown here is derived from an EMBL/GenBank/DDBJ whole genome shotgun (WGS) entry which is preliminary data.</text>
</comment>
<dbReference type="PANTHER" id="PTHR36221">
    <property type="entry name" value="DUF742 DOMAIN-CONTAINING PROTEIN"/>
    <property type="match status" value="1"/>
</dbReference>
<reference evidence="2 3" key="1">
    <citation type="submission" date="2021-03" db="EMBL/GenBank/DDBJ databases">
        <title>Actinomadura violae sp. nov., isolated from lichen in Thailand.</title>
        <authorList>
            <person name="Kanchanasin P."/>
            <person name="Saeng-In P."/>
            <person name="Phongsopitanun W."/>
            <person name="Yuki M."/>
            <person name="Kudo T."/>
            <person name="Ohkuma M."/>
            <person name="Tanasupawat S."/>
        </authorList>
    </citation>
    <scope>NUCLEOTIDE SEQUENCE [LARGE SCALE GENOMIC DNA]</scope>
    <source>
        <strain evidence="2 3">LCR2-06</strain>
    </source>
</reference>